<dbReference type="RefSeq" id="WP_069909037.1">
    <property type="nucleotide sequence ID" value="NZ_LAJE02000123.1"/>
</dbReference>
<dbReference type="Gene3D" id="3.40.390.70">
    <property type="match status" value="1"/>
</dbReference>
<dbReference type="Pfam" id="PF15887">
    <property type="entry name" value="Peptidase_Mx"/>
    <property type="match status" value="1"/>
</dbReference>
<evidence type="ECO:0000259" key="1">
    <source>
        <dbReference type="Pfam" id="PF10005"/>
    </source>
</evidence>
<dbReference type="AlphaFoldDB" id="A0A1E5XT87"/>
<dbReference type="InterPro" id="IPR011201">
    <property type="entry name" value="Zinc-ribbon_6_bact"/>
</dbReference>
<dbReference type="OrthoDB" id="256753at2"/>
<sequence>MKLFRCDHCGHLLYFENTRCERCGRALGYGPLTNNLFSLDGGPGIWMAPAFFNRSFVYCANAAHGACNWLLLHAPGADPYCLACRHNGLIPDIKNPVDLGRWQVIERAKKRLIYALLRLHLPLATRNEDPVHGLSFHFLNDEISRSPVLTGHDSGVITLSLQEADDAAREYRRTQFNEPYRTLLGHFRHEIGHYYWDLLVSGRPAHGEFRTLFGDESADYESALAAHYASGAPDGWQQHYISAYATSHPWEDFAETFAHYLHLVDTTEMAASFGLNLRPAVDQRGELTARLDYDPYGDADIEELIENWIPIASLMNNLNRAVGQHDAYPFVLTPEVIAKLGFVARLVHDAGAVQWTVPSAAGPIPINVPTGPAELPRT</sequence>
<dbReference type="PIRSF" id="PIRSF012641">
    <property type="entry name" value="UCP012641"/>
    <property type="match status" value="1"/>
</dbReference>
<dbReference type="InterPro" id="IPR031321">
    <property type="entry name" value="UCP012641"/>
</dbReference>
<reference evidence="2 3" key="1">
    <citation type="journal article" date="2015" name="Genome Announc.">
        <title>Genome Assemblies of Three Soil-Associated Devosia species: D. insulae, D. limi, and D. soli.</title>
        <authorList>
            <person name="Hassan Y.I."/>
            <person name="Lepp D."/>
            <person name="Zhou T."/>
        </authorList>
    </citation>
    <scope>NUCLEOTIDE SEQUENCE [LARGE SCALE GENOMIC DNA]</scope>
    <source>
        <strain evidence="2 3">DS-56</strain>
    </source>
</reference>
<name>A0A1E5XT87_9HYPH</name>
<evidence type="ECO:0000313" key="2">
    <source>
        <dbReference type="EMBL" id="OEO31775.1"/>
    </source>
</evidence>
<proteinExistence type="predicted"/>
<dbReference type="Pfam" id="PF10005">
    <property type="entry name" value="Zn_ribbon_DZR_6"/>
    <property type="match status" value="1"/>
</dbReference>
<accession>A0A1E5XT87</accession>
<comment type="caution">
    <text evidence="2">The sequence shown here is derived from an EMBL/GenBank/DDBJ whole genome shotgun (WGS) entry which is preliminary data.</text>
</comment>
<evidence type="ECO:0000313" key="3">
    <source>
        <dbReference type="Proteomes" id="UP000095463"/>
    </source>
</evidence>
<gene>
    <name evidence="2" type="ORF">VW23_014580</name>
</gene>
<dbReference type="EMBL" id="LAJE02000123">
    <property type="protein sequence ID" value="OEO31775.1"/>
    <property type="molecule type" value="Genomic_DNA"/>
</dbReference>
<organism evidence="2 3">
    <name type="scientific">Devosia insulae DS-56</name>
    <dbReference type="NCBI Taxonomy" id="1116389"/>
    <lineage>
        <taxon>Bacteria</taxon>
        <taxon>Pseudomonadati</taxon>
        <taxon>Pseudomonadota</taxon>
        <taxon>Alphaproteobacteria</taxon>
        <taxon>Hyphomicrobiales</taxon>
        <taxon>Devosiaceae</taxon>
        <taxon>Devosia</taxon>
    </lineage>
</organism>
<protein>
    <recommendedName>
        <fullName evidence="1">Zinc-ribbon domain-containing protein</fullName>
    </recommendedName>
</protein>
<feature type="domain" description="Zinc-ribbon" evidence="1">
    <location>
        <begin position="3"/>
        <end position="94"/>
    </location>
</feature>
<dbReference type="Proteomes" id="UP000095463">
    <property type="component" value="Unassembled WGS sequence"/>
</dbReference>
<keyword evidence="3" id="KW-1185">Reference proteome</keyword>